<dbReference type="InterPro" id="IPR014756">
    <property type="entry name" value="Ig_E-set"/>
</dbReference>
<evidence type="ECO:0000259" key="3">
    <source>
        <dbReference type="Pfam" id="PF04234"/>
    </source>
</evidence>
<reference evidence="4 5" key="1">
    <citation type="submission" date="2019-04" db="EMBL/GenBank/DDBJ databases">
        <title>Salinimonas iocasae sp. nov., a halophilic bacterium isolated from the outer tube casing of tubeworms in Okinawa Trough.</title>
        <authorList>
            <person name="Zhang H."/>
            <person name="Wang H."/>
            <person name="Li C."/>
        </authorList>
    </citation>
    <scope>NUCLEOTIDE SEQUENCE [LARGE SCALE GENOMIC DNA]</scope>
    <source>
        <strain evidence="4 5">KX18D6</strain>
        <plasmid evidence="4 5">plas12</plasmid>
    </source>
</reference>
<dbReference type="GO" id="GO:0005507">
    <property type="term" value="F:copper ion binding"/>
    <property type="evidence" value="ECO:0007669"/>
    <property type="project" value="InterPro"/>
</dbReference>
<evidence type="ECO:0000256" key="1">
    <source>
        <dbReference type="ARBA" id="ARBA00022729"/>
    </source>
</evidence>
<dbReference type="GO" id="GO:0042597">
    <property type="term" value="C:periplasmic space"/>
    <property type="evidence" value="ECO:0007669"/>
    <property type="project" value="InterPro"/>
</dbReference>
<keyword evidence="2" id="KW-0186">Copper</keyword>
<organism evidence="4 5">
    <name type="scientific">Salinimonas iocasae</name>
    <dbReference type="NCBI Taxonomy" id="2572577"/>
    <lineage>
        <taxon>Bacteria</taxon>
        <taxon>Pseudomonadati</taxon>
        <taxon>Pseudomonadota</taxon>
        <taxon>Gammaproteobacteria</taxon>
        <taxon>Alteromonadales</taxon>
        <taxon>Alteromonadaceae</taxon>
        <taxon>Alteromonas/Salinimonas group</taxon>
        <taxon>Salinimonas</taxon>
    </lineage>
</organism>
<dbReference type="Gene3D" id="2.60.40.1220">
    <property type="match status" value="1"/>
</dbReference>
<dbReference type="GO" id="GO:0046688">
    <property type="term" value="P:response to copper ion"/>
    <property type="evidence" value="ECO:0007669"/>
    <property type="project" value="InterPro"/>
</dbReference>
<keyword evidence="4" id="KW-0614">Plasmid</keyword>
<dbReference type="InterPro" id="IPR014755">
    <property type="entry name" value="Cu-Rt/internalin_Ig-like"/>
</dbReference>
<evidence type="ECO:0000313" key="5">
    <source>
        <dbReference type="Proteomes" id="UP000304912"/>
    </source>
</evidence>
<sequence length="146" mass="16431">MLYASEQSHIMCMWKESLARKINRQKVTIMQLIYKIGLILMLTFSAGAFAHGNVELESSSPSDNAMLMNAPESLTLTYSKPLRLMKVSLKGNETGDIDFDFTPTSEQHAIYSWQLPALKADSYTVEWIAMGGDGHKMKSTFSFMVH</sequence>
<keyword evidence="1" id="KW-0732">Signal</keyword>
<dbReference type="OrthoDB" id="5568545at2"/>
<gene>
    <name evidence="4" type="ORF">FBQ74_17845</name>
</gene>
<dbReference type="KEGG" id="salk:FBQ74_17845"/>
<protein>
    <submittedName>
        <fullName evidence="4">Copper resistance protein CopC</fullName>
    </submittedName>
</protein>
<dbReference type="SUPFAM" id="SSF81296">
    <property type="entry name" value="E set domains"/>
    <property type="match status" value="1"/>
</dbReference>
<geneLocation type="plasmid" evidence="4 5">
    <name>plas12</name>
</geneLocation>
<dbReference type="Pfam" id="PF04234">
    <property type="entry name" value="CopC"/>
    <property type="match status" value="1"/>
</dbReference>
<dbReference type="AlphaFoldDB" id="A0A5B7YIF2"/>
<dbReference type="EMBL" id="CP039853">
    <property type="protein sequence ID" value="QCZ95401.1"/>
    <property type="molecule type" value="Genomic_DNA"/>
</dbReference>
<proteinExistence type="predicted"/>
<dbReference type="Proteomes" id="UP000304912">
    <property type="component" value="Plasmid plas12"/>
</dbReference>
<feature type="domain" description="CopC" evidence="3">
    <location>
        <begin position="55"/>
        <end position="145"/>
    </location>
</feature>
<keyword evidence="5" id="KW-1185">Reference proteome</keyword>
<evidence type="ECO:0000256" key="2">
    <source>
        <dbReference type="ARBA" id="ARBA00023008"/>
    </source>
</evidence>
<accession>A0A5B7YIF2</accession>
<name>A0A5B7YIF2_9ALTE</name>
<evidence type="ECO:0000313" key="4">
    <source>
        <dbReference type="EMBL" id="QCZ95401.1"/>
    </source>
</evidence>
<dbReference type="InterPro" id="IPR007348">
    <property type="entry name" value="CopC_dom"/>
</dbReference>